<keyword evidence="1" id="KW-1133">Transmembrane helix</keyword>
<keyword evidence="1" id="KW-0472">Membrane</keyword>
<feature type="transmembrane region" description="Helical" evidence="1">
    <location>
        <begin position="23"/>
        <end position="43"/>
    </location>
</feature>
<dbReference type="EMBL" id="LVZM01010271">
    <property type="protein sequence ID" value="OUC45221.1"/>
    <property type="molecule type" value="Genomic_DNA"/>
</dbReference>
<name>A0A1Y3EJI8_9BILA</name>
<dbReference type="Proteomes" id="UP000243006">
    <property type="component" value="Unassembled WGS sequence"/>
</dbReference>
<accession>A0A1Y3EJI8</accession>
<evidence type="ECO:0000313" key="2">
    <source>
        <dbReference type="EMBL" id="OUC45221.1"/>
    </source>
</evidence>
<evidence type="ECO:0000313" key="3">
    <source>
        <dbReference type="Proteomes" id="UP000243006"/>
    </source>
</evidence>
<organism evidence="2 3">
    <name type="scientific">Trichinella nativa</name>
    <dbReference type="NCBI Taxonomy" id="6335"/>
    <lineage>
        <taxon>Eukaryota</taxon>
        <taxon>Metazoa</taxon>
        <taxon>Ecdysozoa</taxon>
        <taxon>Nematoda</taxon>
        <taxon>Enoplea</taxon>
        <taxon>Dorylaimia</taxon>
        <taxon>Trichinellida</taxon>
        <taxon>Trichinellidae</taxon>
        <taxon>Trichinella</taxon>
    </lineage>
</organism>
<dbReference type="AlphaFoldDB" id="A0A1Y3EJI8"/>
<evidence type="ECO:0000256" key="1">
    <source>
        <dbReference type="SAM" id="Phobius"/>
    </source>
</evidence>
<comment type="caution">
    <text evidence="2">The sequence shown here is derived from an EMBL/GenBank/DDBJ whole genome shotgun (WGS) entry which is preliminary data.</text>
</comment>
<gene>
    <name evidence="2" type="ORF">D917_08580</name>
</gene>
<sequence length="105" mass="12070">MVMHITEYFDVHSFNVMSWGKELWVSGYAVVAFGFLLVSAESVKRWKLFSGTRSFNITDLARTALGASRLTLLVRKMTLAAVAFTFHCFTTLNTRKRIIIYKLRN</sequence>
<reference evidence="2 3" key="1">
    <citation type="submission" date="2015-04" db="EMBL/GenBank/DDBJ databases">
        <title>Draft genome of the roundworm Trichinella nativa.</title>
        <authorList>
            <person name="Mitreva M."/>
        </authorList>
    </citation>
    <scope>NUCLEOTIDE SEQUENCE [LARGE SCALE GENOMIC DNA]</scope>
    <source>
        <strain evidence="2 3">ISS45</strain>
    </source>
</reference>
<keyword evidence="1" id="KW-0812">Transmembrane</keyword>
<proteinExistence type="predicted"/>
<protein>
    <submittedName>
        <fullName evidence="2">Uncharacterized protein</fullName>
    </submittedName>
</protein>